<keyword evidence="2" id="KW-1185">Reference proteome</keyword>
<name>A0AA43MAE1_9BURK</name>
<dbReference type="GeneID" id="83596162"/>
<dbReference type="Gene3D" id="3.20.80.10">
    <property type="entry name" value="Regulatory factor, effector binding domain"/>
    <property type="match status" value="1"/>
</dbReference>
<dbReference type="EMBL" id="JARXYA010000005">
    <property type="protein sequence ID" value="MDH6503969.1"/>
    <property type="molecule type" value="Genomic_DNA"/>
</dbReference>
<dbReference type="Pfam" id="PF04832">
    <property type="entry name" value="SOUL"/>
    <property type="match status" value="2"/>
</dbReference>
<dbReference type="RefSeq" id="WP_076023875.1">
    <property type="nucleotide sequence ID" value="NZ_JAQFIK010000004.1"/>
</dbReference>
<dbReference type="AlphaFoldDB" id="A0AA43MAE1"/>
<reference evidence="1" key="1">
    <citation type="submission" date="2023-04" db="EMBL/GenBank/DDBJ databases">
        <title>Genome Encyclopedia of Bacteria and Archaea VI: Functional Genomics of Type Strains.</title>
        <authorList>
            <person name="Whitman W."/>
        </authorList>
    </citation>
    <scope>NUCLEOTIDE SEQUENCE</scope>
    <source>
        <strain evidence="1">Enz.4-51</strain>
    </source>
</reference>
<comment type="caution">
    <text evidence="1">The sequence shown here is derived from an EMBL/GenBank/DDBJ whole genome shotgun (WGS) entry which is preliminary data.</text>
</comment>
<protein>
    <recommendedName>
        <fullName evidence="3">Heme-binding protein</fullName>
    </recommendedName>
</protein>
<proteinExistence type="predicted"/>
<organism evidence="1 2">
    <name type="scientific">Polynucleobacter sphagniphilus</name>
    <dbReference type="NCBI Taxonomy" id="1743169"/>
    <lineage>
        <taxon>Bacteria</taxon>
        <taxon>Pseudomonadati</taxon>
        <taxon>Pseudomonadota</taxon>
        <taxon>Betaproteobacteria</taxon>
        <taxon>Burkholderiales</taxon>
        <taxon>Burkholderiaceae</taxon>
        <taxon>Polynucleobacter</taxon>
    </lineage>
</organism>
<evidence type="ECO:0000313" key="2">
    <source>
        <dbReference type="Proteomes" id="UP001161160"/>
    </source>
</evidence>
<evidence type="ECO:0008006" key="3">
    <source>
        <dbReference type="Google" id="ProtNLM"/>
    </source>
</evidence>
<dbReference type="SUPFAM" id="SSF55136">
    <property type="entry name" value="Probable bacterial effector-binding domain"/>
    <property type="match status" value="1"/>
</dbReference>
<sequence>MKLSLFLAFLINLIFMGHVMAYDEPQYKVLYSSQNIEIRQYAPMLIAQVYVDGDMDEASNKGFRLIASYIFGNNQSVTQSDPEKIAMTTPVTIEPQAEKIPMTAPVAIEPQSQEGNLVSSQKWRVHFVMPSQYTLANIPKPKDSSVQLKELPEQYFVALQYSGFNTAGKVQQRSHELQAWSKDQGLTIRSTAQLARYNPPWTLPMFRRNEILMEIAKPDLSKMKSAE</sequence>
<evidence type="ECO:0000313" key="1">
    <source>
        <dbReference type="EMBL" id="MDH6503969.1"/>
    </source>
</evidence>
<accession>A0AA43MAE1</accession>
<dbReference type="InterPro" id="IPR011256">
    <property type="entry name" value="Reg_factor_effector_dom_sf"/>
</dbReference>
<gene>
    <name evidence="1" type="ORF">M2127_001273</name>
</gene>
<dbReference type="Proteomes" id="UP001161160">
    <property type="component" value="Unassembled WGS sequence"/>
</dbReference>
<dbReference type="PANTHER" id="PTHR11220">
    <property type="entry name" value="HEME-BINDING PROTEIN-RELATED"/>
    <property type="match status" value="1"/>
</dbReference>
<dbReference type="PANTHER" id="PTHR11220:SF58">
    <property type="entry name" value="SOUL HEME-BINDING FAMILY PROTEIN"/>
    <property type="match status" value="1"/>
</dbReference>
<dbReference type="InterPro" id="IPR006917">
    <property type="entry name" value="SOUL_heme-bd"/>
</dbReference>